<dbReference type="AlphaFoldDB" id="A0AA48L7Z0"/>
<name>A0AA48L7Z0_9TREE</name>
<feature type="compositionally biased region" description="Pro residues" evidence="2">
    <location>
        <begin position="146"/>
        <end position="166"/>
    </location>
</feature>
<feature type="region of interest" description="Disordered" evidence="2">
    <location>
        <begin position="59"/>
        <end position="178"/>
    </location>
</feature>
<organism evidence="4 5">
    <name type="scientific">Cutaneotrichosporon cavernicola</name>
    <dbReference type="NCBI Taxonomy" id="279322"/>
    <lineage>
        <taxon>Eukaryota</taxon>
        <taxon>Fungi</taxon>
        <taxon>Dikarya</taxon>
        <taxon>Basidiomycota</taxon>
        <taxon>Agaricomycotina</taxon>
        <taxon>Tremellomycetes</taxon>
        <taxon>Trichosporonales</taxon>
        <taxon>Trichosporonaceae</taxon>
        <taxon>Cutaneotrichosporon</taxon>
    </lineage>
</organism>
<accession>A0AA48L7Z0</accession>
<protein>
    <recommendedName>
        <fullName evidence="3">CCHC-type domain-containing protein</fullName>
    </recommendedName>
</protein>
<keyword evidence="1" id="KW-0479">Metal-binding</keyword>
<dbReference type="GO" id="GO:0008270">
    <property type="term" value="F:zinc ion binding"/>
    <property type="evidence" value="ECO:0007669"/>
    <property type="project" value="UniProtKB-KW"/>
</dbReference>
<dbReference type="GO" id="GO:0003676">
    <property type="term" value="F:nucleic acid binding"/>
    <property type="evidence" value="ECO:0007669"/>
    <property type="project" value="InterPro"/>
</dbReference>
<evidence type="ECO:0000259" key="3">
    <source>
        <dbReference type="PROSITE" id="PS50158"/>
    </source>
</evidence>
<evidence type="ECO:0000256" key="1">
    <source>
        <dbReference type="PROSITE-ProRule" id="PRU00047"/>
    </source>
</evidence>
<reference evidence="4" key="1">
    <citation type="journal article" date="2023" name="BMC Genomics">
        <title>Chromosome-level genome assemblies of Cutaneotrichosporon spp. (Trichosporonales, Basidiomycota) reveal imbalanced evolution between nucleotide sequences and chromosome synteny.</title>
        <authorList>
            <person name="Kobayashi Y."/>
            <person name="Kayamori A."/>
            <person name="Aoki K."/>
            <person name="Shiwa Y."/>
            <person name="Matsutani M."/>
            <person name="Fujita N."/>
            <person name="Sugita T."/>
            <person name="Iwasaki W."/>
            <person name="Tanaka N."/>
            <person name="Takashima M."/>
        </authorList>
    </citation>
    <scope>NUCLEOTIDE SEQUENCE</scope>
    <source>
        <strain evidence="4">HIS019</strain>
    </source>
</reference>
<feature type="compositionally biased region" description="Polar residues" evidence="2">
    <location>
        <begin position="1"/>
        <end position="15"/>
    </location>
</feature>
<feature type="compositionally biased region" description="Basic and acidic residues" evidence="2">
    <location>
        <begin position="513"/>
        <end position="538"/>
    </location>
</feature>
<dbReference type="RefSeq" id="XP_060458929.1">
    <property type="nucleotide sequence ID" value="XM_060602546.1"/>
</dbReference>
<feature type="domain" description="CCHC-type" evidence="3">
    <location>
        <begin position="309"/>
        <end position="324"/>
    </location>
</feature>
<dbReference type="SMART" id="SM00343">
    <property type="entry name" value="ZnF_C2HC"/>
    <property type="match status" value="2"/>
</dbReference>
<evidence type="ECO:0000313" key="4">
    <source>
        <dbReference type="EMBL" id="BEI93664.1"/>
    </source>
</evidence>
<dbReference type="EMBL" id="AP028217">
    <property type="protein sequence ID" value="BEI93664.1"/>
    <property type="molecule type" value="Genomic_DNA"/>
</dbReference>
<feature type="compositionally biased region" description="Basic and acidic residues" evidence="2">
    <location>
        <begin position="467"/>
        <end position="493"/>
    </location>
</feature>
<keyword evidence="1" id="KW-0862">Zinc</keyword>
<feature type="region of interest" description="Disordered" evidence="2">
    <location>
        <begin position="1"/>
        <end position="42"/>
    </location>
</feature>
<dbReference type="InterPro" id="IPR001878">
    <property type="entry name" value="Znf_CCHC"/>
</dbReference>
<keyword evidence="5" id="KW-1185">Reference proteome</keyword>
<feature type="compositionally biased region" description="Acidic residues" evidence="2">
    <location>
        <begin position="123"/>
        <end position="135"/>
    </location>
</feature>
<dbReference type="GeneID" id="85497534"/>
<dbReference type="Gene3D" id="4.10.60.10">
    <property type="entry name" value="Zinc finger, CCHC-type"/>
    <property type="match status" value="1"/>
</dbReference>
<keyword evidence="1" id="KW-0863">Zinc-finger</keyword>
<dbReference type="Pfam" id="PF00098">
    <property type="entry name" value="zf-CCHC"/>
    <property type="match status" value="1"/>
</dbReference>
<dbReference type="KEGG" id="ccac:CcaHIS019_0601230"/>
<gene>
    <name evidence="4" type="ORF">CcaverHIS019_0601230</name>
</gene>
<feature type="compositionally biased region" description="Basic and acidic residues" evidence="2">
    <location>
        <begin position="392"/>
        <end position="421"/>
    </location>
</feature>
<evidence type="ECO:0000313" key="5">
    <source>
        <dbReference type="Proteomes" id="UP001233271"/>
    </source>
</evidence>
<sequence length="557" mass="60765">MASNKSSPASGGPTSQKDGRQPQQKQQRRKKKQHPENEFYDLSMDSAHDMCLNWSGHSESACTKRQGRGGPQWAASETEAGPSRLRGDGDGNGTAPGPAEDLPGPTSKFTPFRRIAYTFNFGDSDEEKDGGDADGGEGSKAEPGISKPPSPPPAPPSGTPPPPPLLLPEHVTMGDGNEEAAGQELPSLEDVDENADMTGIAVLDDSRSTGAIRYYDPRATDEFFANADLRSLCKRCKKPGHIERNCDVQIVCTAFDGANCSAYDAGCELAWRTYVYYPPDVRKEILKRKADAKGWKLEALGNNYLDMFCFNCAGEGHLGDDCRQSKGTKAPITAYPTAFSAAMARRGPYAASLPTGLPSAKHPAATHTRFDDNLPGVNPGFAGFGGAAAGRRGREKEVARQRELERRDDRDDWFSGRDNRRGGWTRQRSPEPYPAGGSRANRISGMGQGRRFGQVSAPTGRPGPIYRNDRDRGLRYRGDSAPEEGEWRRYRETEPEEGEWRASGAGGGPVERWGAEMDREDREARRARDDRMCDDRPRAGPSRRGGAGRGQRYTGGY</sequence>
<feature type="domain" description="CCHC-type" evidence="3">
    <location>
        <begin position="233"/>
        <end position="246"/>
    </location>
</feature>
<feature type="region of interest" description="Disordered" evidence="2">
    <location>
        <begin position="385"/>
        <end position="557"/>
    </location>
</feature>
<feature type="compositionally biased region" description="Gly residues" evidence="2">
    <location>
        <begin position="543"/>
        <end position="557"/>
    </location>
</feature>
<dbReference type="Proteomes" id="UP001233271">
    <property type="component" value="Chromosome 6"/>
</dbReference>
<dbReference type="PROSITE" id="PS50158">
    <property type="entry name" value="ZF_CCHC"/>
    <property type="match status" value="2"/>
</dbReference>
<proteinExistence type="predicted"/>
<evidence type="ECO:0000256" key="2">
    <source>
        <dbReference type="SAM" id="MobiDB-lite"/>
    </source>
</evidence>